<comment type="subunit">
    <text evidence="8">Homodimers and heterodimers.</text>
</comment>
<evidence type="ECO:0000256" key="3">
    <source>
        <dbReference type="ARBA" id="ARBA00022491"/>
    </source>
</evidence>
<evidence type="ECO:0000256" key="1">
    <source>
        <dbReference type="ARBA" id="ARBA00004123"/>
    </source>
</evidence>
<dbReference type="GO" id="GO:0005634">
    <property type="term" value="C:nucleus"/>
    <property type="evidence" value="ECO:0007669"/>
    <property type="project" value="UniProtKB-SubCell"/>
</dbReference>
<name>A0A9R1X0N3_LACSA</name>
<protein>
    <recommendedName>
        <fullName evidence="8">Auxin-responsive protein</fullName>
    </recommendedName>
</protein>
<accession>A0A9R1X0N3</accession>
<evidence type="ECO:0000256" key="2">
    <source>
        <dbReference type="ARBA" id="ARBA00006728"/>
    </source>
</evidence>
<keyword evidence="5 8" id="KW-0804">Transcription</keyword>
<evidence type="ECO:0000259" key="10">
    <source>
        <dbReference type="PROSITE" id="PS51745"/>
    </source>
</evidence>
<reference evidence="11 12" key="1">
    <citation type="journal article" date="2017" name="Nat. Commun.">
        <title>Genome assembly with in vitro proximity ligation data and whole-genome triplication in lettuce.</title>
        <authorList>
            <person name="Reyes-Chin-Wo S."/>
            <person name="Wang Z."/>
            <person name="Yang X."/>
            <person name="Kozik A."/>
            <person name="Arikit S."/>
            <person name="Song C."/>
            <person name="Xia L."/>
            <person name="Froenicke L."/>
            <person name="Lavelle D.O."/>
            <person name="Truco M.J."/>
            <person name="Xia R."/>
            <person name="Zhu S."/>
            <person name="Xu C."/>
            <person name="Xu H."/>
            <person name="Xu X."/>
            <person name="Cox K."/>
            <person name="Korf I."/>
            <person name="Meyers B.C."/>
            <person name="Michelmore R.W."/>
        </authorList>
    </citation>
    <scope>NUCLEOTIDE SEQUENCE [LARGE SCALE GENOMIC DNA]</scope>
    <source>
        <strain evidence="12">cv. Salinas</strain>
        <tissue evidence="11">Seedlings</tissue>
    </source>
</reference>
<dbReference type="PANTHER" id="PTHR31734:SF38">
    <property type="entry name" value="AUXIN-RESPONSIVE PROTEIN IAA29"/>
    <property type="match status" value="1"/>
</dbReference>
<comment type="function">
    <text evidence="8">Aux/IAA proteins are short-lived transcriptional factors that function as repressors of early auxin response genes at low auxin concentrations.</text>
</comment>
<evidence type="ECO:0000256" key="5">
    <source>
        <dbReference type="ARBA" id="ARBA00023163"/>
    </source>
</evidence>
<comment type="similarity">
    <text evidence="2 8">Belongs to the Aux/IAA family.</text>
</comment>
<dbReference type="Pfam" id="PF02309">
    <property type="entry name" value="AUX_IAA"/>
    <property type="match status" value="2"/>
</dbReference>
<dbReference type="SUPFAM" id="SSF54277">
    <property type="entry name" value="CAD &amp; PB1 domains"/>
    <property type="match status" value="1"/>
</dbReference>
<dbReference type="GO" id="GO:0006355">
    <property type="term" value="P:regulation of DNA-templated transcription"/>
    <property type="evidence" value="ECO:0007669"/>
    <property type="project" value="InterPro"/>
</dbReference>
<keyword evidence="6 8" id="KW-0539">Nucleus</keyword>
<dbReference type="PANTHER" id="PTHR31734">
    <property type="entry name" value="AUXIN-RESPONSIVE PROTEIN IAA17"/>
    <property type="match status" value="1"/>
</dbReference>
<dbReference type="InterPro" id="IPR003311">
    <property type="entry name" value="AUX_IAA"/>
</dbReference>
<keyword evidence="3 8" id="KW-0678">Repressor</keyword>
<evidence type="ECO:0000256" key="6">
    <source>
        <dbReference type="ARBA" id="ARBA00023242"/>
    </source>
</evidence>
<evidence type="ECO:0000313" key="11">
    <source>
        <dbReference type="EMBL" id="KAJ0194766.1"/>
    </source>
</evidence>
<evidence type="ECO:0000256" key="4">
    <source>
        <dbReference type="ARBA" id="ARBA00023015"/>
    </source>
</evidence>
<feature type="region of interest" description="Disordered" evidence="9">
    <location>
        <begin position="113"/>
        <end position="137"/>
    </location>
</feature>
<keyword evidence="4 8" id="KW-0805">Transcription regulation</keyword>
<comment type="subcellular location">
    <subcellularLocation>
        <location evidence="1 8">Nucleus</location>
    </subcellularLocation>
</comment>
<dbReference type="InterPro" id="IPR033389">
    <property type="entry name" value="AUX/IAA_dom"/>
</dbReference>
<organism evidence="11 12">
    <name type="scientific">Lactuca sativa</name>
    <name type="common">Garden lettuce</name>
    <dbReference type="NCBI Taxonomy" id="4236"/>
    <lineage>
        <taxon>Eukaryota</taxon>
        <taxon>Viridiplantae</taxon>
        <taxon>Streptophyta</taxon>
        <taxon>Embryophyta</taxon>
        <taxon>Tracheophyta</taxon>
        <taxon>Spermatophyta</taxon>
        <taxon>Magnoliopsida</taxon>
        <taxon>eudicotyledons</taxon>
        <taxon>Gunneridae</taxon>
        <taxon>Pentapetalae</taxon>
        <taxon>asterids</taxon>
        <taxon>campanulids</taxon>
        <taxon>Asterales</taxon>
        <taxon>Asteraceae</taxon>
        <taxon>Cichorioideae</taxon>
        <taxon>Cichorieae</taxon>
        <taxon>Lactucinae</taxon>
        <taxon>Lactuca</taxon>
    </lineage>
</organism>
<dbReference type="Gene3D" id="3.10.20.90">
    <property type="entry name" value="Phosphatidylinositol 3-kinase Catalytic Subunit, Chain A, domain 1"/>
    <property type="match status" value="1"/>
</dbReference>
<evidence type="ECO:0000313" key="12">
    <source>
        <dbReference type="Proteomes" id="UP000235145"/>
    </source>
</evidence>
<dbReference type="GO" id="GO:0009734">
    <property type="term" value="P:auxin-activated signaling pathway"/>
    <property type="evidence" value="ECO:0007669"/>
    <property type="project" value="UniProtKB-UniRule"/>
</dbReference>
<keyword evidence="12" id="KW-1185">Reference proteome</keyword>
<dbReference type="PROSITE" id="PS51745">
    <property type="entry name" value="PB1"/>
    <property type="match status" value="1"/>
</dbReference>
<proteinExistence type="inferred from homology"/>
<evidence type="ECO:0000256" key="8">
    <source>
        <dbReference type="RuleBase" id="RU004549"/>
    </source>
</evidence>
<feature type="domain" description="PB1" evidence="10">
    <location>
        <begin position="138"/>
        <end position="215"/>
    </location>
</feature>
<evidence type="ECO:0000256" key="7">
    <source>
        <dbReference type="ARBA" id="ARBA00023294"/>
    </source>
</evidence>
<dbReference type="AlphaFoldDB" id="A0A9R1X0N3"/>
<gene>
    <name evidence="11" type="ORF">LSAT_V11C700360320</name>
</gene>
<keyword evidence="7 8" id="KW-0927">Auxin signaling pathway</keyword>
<dbReference type="EMBL" id="NBSK02000007">
    <property type="protein sequence ID" value="KAJ0194766.1"/>
    <property type="molecule type" value="Genomic_DNA"/>
</dbReference>
<dbReference type="Proteomes" id="UP000235145">
    <property type="component" value="Unassembled WGS sequence"/>
</dbReference>
<sequence length="389" mass="43836">MELQLALSLSSSSSSSSTQFDLNDQNHETVQGKAMFGFMKTEDLLKRKLCVNGDDDEEEFHVPETLPLLFCNNSNEDYGDDVNEVESTFMFINHKNGGDENGVIGWPPVKSSRKKLCHQNHGGSGGDDGRRGSGGSKSMYVKVQMEGDGIARKIDLNLHHSYHTLVHTLAHMFGKCKEEVKLTYQDQEGDWLLATDVPWGLFFIDFGKKYMIAHQVCKNLETLFHDKKDAKVVQLDNELCKTTIGDSKIIEYYTRIKTVDDLIDNIDVAVPKKNIVMYTIIGLSFKIDYIANLICHRVHVRIFMKTISMLLLEEQCIGQNHTRTVKASNMENSSYPMIIEHSNMITEHSNSINLSNNIQGGYNCGGRGGRCHDRTSEHGDNCDTVNTQQ</sequence>
<evidence type="ECO:0000256" key="9">
    <source>
        <dbReference type="SAM" id="MobiDB-lite"/>
    </source>
</evidence>
<comment type="caution">
    <text evidence="11">The sequence shown here is derived from an EMBL/GenBank/DDBJ whole genome shotgun (WGS) entry which is preliminary data.</text>
</comment>
<dbReference type="InterPro" id="IPR053793">
    <property type="entry name" value="PB1-like"/>
</dbReference>